<dbReference type="Proteomes" id="UP001056425">
    <property type="component" value="Chromosome"/>
</dbReference>
<sequence>MSEKATKKQELIKEAYRFGYFVGYKGHTEWVSWVSKKKGEIYEKAKLFGIYNEVRTAYEKGLEDGKARRLKEIELGLSKLESEIIPESTKEAAETKEKKEIEEEYQAFAKTPKIMEPPEILKLIKSIEAPKMLSFPKMLGGEE</sequence>
<organism evidence="1 2">
    <name type="scientific">Thermococcus argininiproducens</name>
    <dbReference type="NCBI Taxonomy" id="2866384"/>
    <lineage>
        <taxon>Archaea</taxon>
        <taxon>Methanobacteriati</taxon>
        <taxon>Methanobacteriota</taxon>
        <taxon>Thermococci</taxon>
        <taxon>Thermococcales</taxon>
        <taxon>Thermococcaceae</taxon>
        <taxon>Thermococcus</taxon>
    </lineage>
</organism>
<keyword evidence="2" id="KW-1185">Reference proteome</keyword>
<dbReference type="EMBL" id="CP080572">
    <property type="protein sequence ID" value="USH00284.1"/>
    <property type="molecule type" value="Genomic_DNA"/>
</dbReference>
<protein>
    <submittedName>
        <fullName evidence="1">Uncharacterized protein</fullName>
    </submittedName>
</protein>
<accession>A0A9E7MAP2</accession>
<reference evidence="1 2" key="1">
    <citation type="submission" date="2021-08" db="EMBL/GenBank/DDBJ databases">
        <title>Thermococcus onnuriiensis IOH2.</title>
        <authorList>
            <person name="Park Y.-J."/>
        </authorList>
    </citation>
    <scope>NUCLEOTIDE SEQUENCE [LARGE SCALE GENOMIC DNA]</scope>
    <source>
        <strain evidence="1 2">IOH2</strain>
    </source>
</reference>
<dbReference type="RefSeq" id="WP_251949570.1">
    <property type="nucleotide sequence ID" value="NZ_CP080572.1"/>
</dbReference>
<evidence type="ECO:0000313" key="1">
    <source>
        <dbReference type="EMBL" id="USH00284.1"/>
    </source>
</evidence>
<name>A0A9E7MAP2_9EURY</name>
<dbReference type="GeneID" id="72777092"/>
<dbReference type="AlphaFoldDB" id="A0A9E7MAP2"/>
<proteinExistence type="predicted"/>
<evidence type="ECO:0000313" key="2">
    <source>
        <dbReference type="Proteomes" id="UP001056425"/>
    </source>
</evidence>
<gene>
    <name evidence="1" type="ORF">K1720_02075</name>
</gene>
<dbReference type="KEGG" id="thei:K1720_02075"/>